<reference evidence="2" key="1">
    <citation type="submission" date="2021-02" db="EMBL/GenBank/DDBJ databases">
        <authorList>
            <person name="Nowell W R."/>
        </authorList>
    </citation>
    <scope>NUCLEOTIDE SEQUENCE</scope>
</reference>
<dbReference type="Proteomes" id="UP000677228">
    <property type="component" value="Unassembled WGS sequence"/>
</dbReference>
<evidence type="ECO:0000313" key="4">
    <source>
        <dbReference type="Proteomes" id="UP000677228"/>
    </source>
</evidence>
<evidence type="ECO:0000256" key="1">
    <source>
        <dbReference type="SAM" id="MobiDB-lite"/>
    </source>
</evidence>
<accession>A0A8S2FJ05</accession>
<evidence type="ECO:0000313" key="2">
    <source>
        <dbReference type="EMBL" id="CAF1480950.1"/>
    </source>
</evidence>
<organism evidence="2 4">
    <name type="scientific">Didymodactylos carnosus</name>
    <dbReference type="NCBI Taxonomy" id="1234261"/>
    <lineage>
        <taxon>Eukaryota</taxon>
        <taxon>Metazoa</taxon>
        <taxon>Spiralia</taxon>
        <taxon>Gnathifera</taxon>
        <taxon>Rotifera</taxon>
        <taxon>Eurotatoria</taxon>
        <taxon>Bdelloidea</taxon>
        <taxon>Philodinida</taxon>
        <taxon>Philodinidae</taxon>
        <taxon>Didymodactylos</taxon>
    </lineage>
</organism>
<dbReference type="AlphaFoldDB" id="A0A8S2FJ05"/>
<evidence type="ECO:0000313" key="3">
    <source>
        <dbReference type="EMBL" id="CAF4271445.1"/>
    </source>
</evidence>
<dbReference type="EMBL" id="CAJNOK010032161">
    <property type="protein sequence ID" value="CAF1480950.1"/>
    <property type="molecule type" value="Genomic_DNA"/>
</dbReference>
<feature type="non-terminal residue" evidence="2">
    <location>
        <position position="1"/>
    </location>
</feature>
<protein>
    <submittedName>
        <fullName evidence="2">Uncharacterized protein</fullName>
    </submittedName>
</protein>
<comment type="caution">
    <text evidence="2">The sequence shown here is derived from an EMBL/GenBank/DDBJ whole genome shotgun (WGS) entry which is preliminary data.</text>
</comment>
<sequence length="37" mass="4234">MSDFPPNLVQKRLLQEHTNTQPEAATVKNEAEFNGDY</sequence>
<gene>
    <name evidence="2" type="ORF">OVA965_LOCUS36062</name>
    <name evidence="3" type="ORF">TMI583_LOCUS37055</name>
</gene>
<name>A0A8S2FJ05_9BILA</name>
<proteinExistence type="predicted"/>
<dbReference type="Proteomes" id="UP000682733">
    <property type="component" value="Unassembled WGS sequence"/>
</dbReference>
<feature type="region of interest" description="Disordered" evidence="1">
    <location>
        <begin position="15"/>
        <end position="37"/>
    </location>
</feature>
<dbReference type="EMBL" id="CAJOBA010054082">
    <property type="protein sequence ID" value="CAF4271445.1"/>
    <property type="molecule type" value="Genomic_DNA"/>
</dbReference>